<sequence length="86" mass="9678">MKNHPPRIINYDIKQVTVISQASQESLQTLASLKLNSPKDGLTTNPRPPYKHGKSIHKNKLEVRITRQANNLGPRVNLVRTSLDVV</sequence>
<proteinExistence type="predicted"/>
<reference evidence="1 2" key="1">
    <citation type="journal article" date="2020" name="IScience">
        <title>Genome Sequencing of the Endangered Kingdonia uniflora (Circaeasteraceae, Ranunculales) Reveals Potential Mechanisms of Evolutionary Specialization.</title>
        <authorList>
            <person name="Sun Y."/>
            <person name="Deng T."/>
            <person name="Zhang A."/>
            <person name="Moore M.J."/>
            <person name="Landis J.B."/>
            <person name="Lin N."/>
            <person name="Zhang H."/>
            <person name="Zhang X."/>
            <person name="Huang J."/>
            <person name="Zhang X."/>
            <person name="Sun H."/>
            <person name="Wang H."/>
        </authorList>
    </citation>
    <scope>NUCLEOTIDE SEQUENCE [LARGE SCALE GENOMIC DNA]</scope>
    <source>
        <strain evidence="1">TB1705</strain>
        <tissue evidence="1">Leaf</tissue>
    </source>
</reference>
<dbReference type="EMBL" id="JACGCM010001936">
    <property type="protein sequence ID" value="KAF6147181.1"/>
    <property type="molecule type" value="Genomic_DNA"/>
</dbReference>
<accession>A0A7J7LWZ2</accession>
<comment type="caution">
    <text evidence="1">The sequence shown here is derived from an EMBL/GenBank/DDBJ whole genome shotgun (WGS) entry which is preliminary data.</text>
</comment>
<gene>
    <name evidence="1" type="ORF">GIB67_028794</name>
</gene>
<dbReference type="Proteomes" id="UP000541444">
    <property type="component" value="Unassembled WGS sequence"/>
</dbReference>
<keyword evidence="2" id="KW-1185">Reference proteome</keyword>
<dbReference type="AlphaFoldDB" id="A0A7J7LWZ2"/>
<organism evidence="1 2">
    <name type="scientific">Kingdonia uniflora</name>
    <dbReference type="NCBI Taxonomy" id="39325"/>
    <lineage>
        <taxon>Eukaryota</taxon>
        <taxon>Viridiplantae</taxon>
        <taxon>Streptophyta</taxon>
        <taxon>Embryophyta</taxon>
        <taxon>Tracheophyta</taxon>
        <taxon>Spermatophyta</taxon>
        <taxon>Magnoliopsida</taxon>
        <taxon>Ranunculales</taxon>
        <taxon>Circaeasteraceae</taxon>
        <taxon>Kingdonia</taxon>
    </lineage>
</organism>
<protein>
    <submittedName>
        <fullName evidence="1">Uncharacterized protein</fullName>
    </submittedName>
</protein>
<evidence type="ECO:0000313" key="1">
    <source>
        <dbReference type="EMBL" id="KAF6147181.1"/>
    </source>
</evidence>
<name>A0A7J7LWZ2_9MAGN</name>
<evidence type="ECO:0000313" key="2">
    <source>
        <dbReference type="Proteomes" id="UP000541444"/>
    </source>
</evidence>